<keyword evidence="3 4" id="KW-0501">Molybdenum cofactor biosynthesis</keyword>
<sequence>MKPGFAVLTVSDSVSRHLKPDTSGDKIIEMLEGAGFAIAARDVVPDEQNEIADKLRLWSDDSGVAGIVTTGGTGVAPRDVTPEAAMEVIDKTLPGMAEAMRQESLKKTPFAMLSRQVVGIRNQTLIVTLPGSPKAVAECLDVVLPMFAHILNLLAGNTRHSEDKR</sequence>
<dbReference type="PANTHER" id="PTHR43764">
    <property type="entry name" value="MOLYBDENUM COFACTOR BIOSYNTHESIS"/>
    <property type="match status" value="1"/>
</dbReference>
<dbReference type="InterPro" id="IPR001453">
    <property type="entry name" value="MoaB/Mog_dom"/>
</dbReference>
<dbReference type="EMBL" id="CP071182">
    <property type="protein sequence ID" value="QSO49661.1"/>
    <property type="molecule type" value="Genomic_DNA"/>
</dbReference>
<comment type="pathway">
    <text evidence="1 4">Cofactor biosynthesis; molybdopterin biosynthesis.</text>
</comment>
<evidence type="ECO:0000313" key="7">
    <source>
        <dbReference type="Proteomes" id="UP000663505"/>
    </source>
</evidence>
<dbReference type="PANTHER" id="PTHR43764:SF1">
    <property type="entry name" value="MOLYBDOPTERIN MOLYBDOTRANSFERASE"/>
    <property type="match status" value="1"/>
</dbReference>
<protein>
    <recommendedName>
        <fullName evidence="2 4">Molybdenum cofactor biosynthesis protein B</fullName>
    </recommendedName>
</protein>
<comment type="function">
    <text evidence="4">May be involved in the biosynthesis of molybdopterin.</text>
</comment>
<proteinExistence type="inferred from homology"/>
<evidence type="ECO:0000256" key="1">
    <source>
        <dbReference type="ARBA" id="ARBA00005046"/>
    </source>
</evidence>
<organism evidence="6 7">
    <name type="scientific">Alicyclobacillus mengziensis</name>
    <dbReference type="NCBI Taxonomy" id="2931921"/>
    <lineage>
        <taxon>Bacteria</taxon>
        <taxon>Bacillati</taxon>
        <taxon>Bacillota</taxon>
        <taxon>Bacilli</taxon>
        <taxon>Bacillales</taxon>
        <taxon>Alicyclobacillaceae</taxon>
        <taxon>Alicyclobacillus</taxon>
    </lineage>
</organism>
<evidence type="ECO:0000313" key="6">
    <source>
        <dbReference type="EMBL" id="QSO49661.1"/>
    </source>
</evidence>
<dbReference type="KEGG" id="afx:JZ786_03690"/>
<dbReference type="GO" id="GO:0006777">
    <property type="term" value="P:Mo-molybdopterin cofactor biosynthetic process"/>
    <property type="evidence" value="ECO:0007669"/>
    <property type="project" value="UniProtKB-UniRule"/>
</dbReference>
<accession>A0A9X7W2T7</accession>
<dbReference type="Proteomes" id="UP000663505">
    <property type="component" value="Chromosome"/>
</dbReference>
<evidence type="ECO:0000256" key="3">
    <source>
        <dbReference type="ARBA" id="ARBA00023150"/>
    </source>
</evidence>
<name>A0A9X7W2T7_9BACL</name>
<dbReference type="SMART" id="SM00852">
    <property type="entry name" value="MoCF_biosynth"/>
    <property type="match status" value="1"/>
</dbReference>
<evidence type="ECO:0000256" key="4">
    <source>
        <dbReference type="PIRNR" id="PIRNR006443"/>
    </source>
</evidence>
<reference evidence="6 7" key="1">
    <citation type="submission" date="2021-02" db="EMBL/GenBank/DDBJ databases">
        <title>Alicyclobacillus curvatus sp. nov. and Alicyclobacillus mengziensis sp. nov., two acidophilic bacteria isolated from acid mine drainage.</title>
        <authorList>
            <person name="Huang Y."/>
        </authorList>
    </citation>
    <scope>NUCLEOTIDE SEQUENCE [LARGE SCALE GENOMIC DNA]</scope>
    <source>
        <strain evidence="6 7">S30H14</strain>
    </source>
</reference>
<evidence type="ECO:0000259" key="5">
    <source>
        <dbReference type="SMART" id="SM00852"/>
    </source>
</evidence>
<dbReference type="Gene3D" id="3.40.980.10">
    <property type="entry name" value="MoaB/Mog-like domain"/>
    <property type="match status" value="1"/>
</dbReference>
<gene>
    <name evidence="6" type="ORF">JZ786_03690</name>
</gene>
<dbReference type="NCBIfam" id="TIGR00177">
    <property type="entry name" value="molyb_syn"/>
    <property type="match status" value="1"/>
</dbReference>
<dbReference type="SUPFAM" id="SSF53218">
    <property type="entry name" value="Molybdenum cofactor biosynthesis proteins"/>
    <property type="match status" value="1"/>
</dbReference>
<dbReference type="InterPro" id="IPR051920">
    <property type="entry name" value="MPT_Adenylyltrnsfr/MoaC-Rel"/>
</dbReference>
<dbReference type="InterPro" id="IPR036425">
    <property type="entry name" value="MoaB/Mog-like_dom_sf"/>
</dbReference>
<evidence type="ECO:0000256" key="2">
    <source>
        <dbReference type="ARBA" id="ARBA00015262"/>
    </source>
</evidence>
<dbReference type="AlphaFoldDB" id="A0A9X7W2T7"/>
<comment type="similarity">
    <text evidence="4">Belongs to the MoaB/Mog family.</text>
</comment>
<feature type="domain" description="MoaB/Mog" evidence="5">
    <location>
        <begin position="6"/>
        <end position="150"/>
    </location>
</feature>
<dbReference type="Pfam" id="PF00994">
    <property type="entry name" value="MoCF_biosynth"/>
    <property type="match status" value="1"/>
</dbReference>
<dbReference type="PIRSF" id="PIRSF006443">
    <property type="entry name" value="MoaB"/>
    <property type="match status" value="1"/>
</dbReference>
<dbReference type="InterPro" id="IPR012245">
    <property type="entry name" value="MoaB"/>
</dbReference>
<dbReference type="CDD" id="cd00886">
    <property type="entry name" value="MogA_MoaB"/>
    <property type="match status" value="1"/>
</dbReference>
<keyword evidence="7" id="KW-1185">Reference proteome</keyword>